<dbReference type="Gene3D" id="1.10.357.10">
    <property type="entry name" value="Tetracycline Repressor, domain 2"/>
    <property type="match status" value="1"/>
</dbReference>
<keyword evidence="1" id="KW-0805">Transcription regulation</keyword>
<accession>A0A428WMC0</accession>
<evidence type="ECO:0000256" key="2">
    <source>
        <dbReference type="ARBA" id="ARBA00023125"/>
    </source>
</evidence>
<dbReference type="PRINTS" id="PR00455">
    <property type="entry name" value="HTHTETR"/>
</dbReference>
<dbReference type="PROSITE" id="PS50977">
    <property type="entry name" value="HTH_TETR_2"/>
    <property type="match status" value="1"/>
</dbReference>
<dbReference type="SUPFAM" id="SSF46689">
    <property type="entry name" value="Homeodomain-like"/>
    <property type="match status" value="1"/>
</dbReference>
<dbReference type="OrthoDB" id="4143918at2"/>
<dbReference type="Pfam" id="PF00440">
    <property type="entry name" value="TetR_N"/>
    <property type="match status" value="1"/>
</dbReference>
<dbReference type="GO" id="GO:0000976">
    <property type="term" value="F:transcription cis-regulatory region binding"/>
    <property type="evidence" value="ECO:0007669"/>
    <property type="project" value="TreeGrafter"/>
</dbReference>
<dbReference type="AlphaFoldDB" id="A0A428WMC0"/>
<dbReference type="InterPro" id="IPR009057">
    <property type="entry name" value="Homeodomain-like_sf"/>
</dbReference>
<evidence type="ECO:0000259" key="5">
    <source>
        <dbReference type="PROSITE" id="PS50977"/>
    </source>
</evidence>
<dbReference type="Pfam" id="PF17754">
    <property type="entry name" value="TetR_C_14"/>
    <property type="match status" value="1"/>
</dbReference>
<dbReference type="InterPro" id="IPR050109">
    <property type="entry name" value="HTH-type_TetR-like_transc_reg"/>
</dbReference>
<dbReference type="PANTHER" id="PTHR30055">
    <property type="entry name" value="HTH-TYPE TRANSCRIPTIONAL REGULATOR RUTR"/>
    <property type="match status" value="1"/>
</dbReference>
<evidence type="ECO:0000256" key="3">
    <source>
        <dbReference type="ARBA" id="ARBA00023163"/>
    </source>
</evidence>
<dbReference type="Proteomes" id="UP000286716">
    <property type="component" value="Unassembled WGS sequence"/>
</dbReference>
<name>A0A428WMC0_AMYBA</name>
<feature type="domain" description="HTH tetR-type" evidence="5">
    <location>
        <begin position="38"/>
        <end position="98"/>
    </location>
</feature>
<evidence type="ECO:0000313" key="6">
    <source>
        <dbReference type="EMBL" id="RSM44234.1"/>
    </source>
</evidence>
<organism evidence="6 7">
    <name type="scientific">Amycolatopsis balhimycina DSM 5908</name>
    <dbReference type="NCBI Taxonomy" id="1081091"/>
    <lineage>
        <taxon>Bacteria</taxon>
        <taxon>Bacillati</taxon>
        <taxon>Actinomycetota</taxon>
        <taxon>Actinomycetes</taxon>
        <taxon>Pseudonocardiales</taxon>
        <taxon>Pseudonocardiaceae</taxon>
        <taxon>Amycolatopsis</taxon>
    </lineage>
</organism>
<evidence type="ECO:0000313" key="7">
    <source>
        <dbReference type="Proteomes" id="UP000286716"/>
    </source>
</evidence>
<keyword evidence="7" id="KW-1185">Reference proteome</keyword>
<evidence type="ECO:0000256" key="1">
    <source>
        <dbReference type="ARBA" id="ARBA00023015"/>
    </source>
</evidence>
<dbReference type="InterPro" id="IPR001647">
    <property type="entry name" value="HTH_TetR"/>
</dbReference>
<evidence type="ECO:0000256" key="4">
    <source>
        <dbReference type="PROSITE-ProRule" id="PRU00335"/>
    </source>
</evidence>
<dbReference type="InterPro" id="IPR041347">
    <property type="entry name" value="MftR_C"/>
</dbReference>
<keyword evidence="3" id="KW-0804">Transcription</keyword>
<gene>
    <name evidence="6" type="ORF">DMA12_16980</name>
</gene>
<dbReference type="GO" id="GO:0003700">
    <property type="term" value="F:DNA-binding transcription factor activity"/>
    <property type="evidence" value="ECO:0007669"/>
    <property type="project" value="TreeGrafter"/>
</dbReference>
<dbReference type="PANTHER" id="PTHR30055:SF238">
    <property type="entry name" value="MYCOFACTOCIN BIOSYNTHESIS TRANSCRIPTIONAL REGULATOR MFTR-RELATED"/>
    <property type="match status" value="1"/>
</dbReference>
<comment type="caution">
    <text evidence="6">The sequence shown here is derived from an EMBL/GenBank/DDBJ whole genome shotgun (WGS) entry which is preliminary data.</text>
</comment>
<reference evidence="6 7" key="1">
    <citation type="submission" date="2018-05" db="EMBL/GenBank/DDBJ databases">
        <title>Evolution of GPA BGCs.</title>
        <authorList>
            <person name="Waglechner N."/>
            <person name="Wright G.D."/>
        </authorList>
    </citation>
    <scope>NUCLEOTIDE SEQUENCE [LARGE SCALE GENOMIC DNA]</scope>
    <source>
        <strain evidence="6 7">DSM 5908</strain>
    </source>
</reference>
<proteinExistence type="predicted"/>
<protein>
    <submittedName>
        <fullName evidence="6">TetR family transcriptional regulator</fullName>
    </submittedName>
</protein>
<sequence>MRERSRGSYPCKPTAGNFRGRSRLRTVVRPTLTERRAEELRLMLAQTASDIFVADGDTSATVERIADAAGVSPRTFYRHFPVKEDVVRPLFRRSSAEVIAHLRAAPADSDVLETLVSAWTSQLHEGSLTDLERRFLRLMSTTPQYRLRWMEVDDELCDAVAEFLHQRIALGDHPLYRSLPAYLVVQATRRVFDYSVSSDSGEDIADLLRDALRSVLAGVSAQASGS</sequence>
<dbReference type="EMBL" id="QHHU01000021">
    <property type="protein sequence ID" value="RSM44234.1"/>
    <property type="molecule type" value="Genomic_DNA"/>
</dbReference>
<feature type="DNA-binding region" description="H-T-H motif" evidence="4">
    <location>
        <begin position="61"/>
        <end position="80"/>
    </location>
</feature>
<keyword evidence="2 4" id="KW-0238">DNA-binding</keyword>